<evidence type="ECO:0000313" key="1">
    <source>
        <dbReference type="EMBL" id="RNA08548.1"/>
    </source>
</evidence>
<dbReference type="AlphaFoldDB" id="A0A3M7QC68"/>
<keyword evidence="2" id="KW-1185">Reference proteome</keyword>
<dbReference type="EMBL" id="REGN01006701">
    <property type="protein sequence ID" value="RNA08548.1"/>
    <property type="molecule type" value="Genomic_DNA"/>
</dbReference>
<sequence>MTLAPGEASDEAKLAAKKGLSKHPNPKACSVLLISFSDHKKIFLLFLGSLITDHILDMRPMITFFCEHLITKLT</sequence>
<protein>
    <submittedName>
        <fullName evidence="1">Uncharacterized protein</fullName>
    </submittedName>
</protein>
<evidence type="ECO:0000313" key="2">
    <source>
        <dbReference type="Proteomes" id="UP000276133"/>
    </source>
</evidence>
<gene>
    <name evidence="1" type="ORF">BpHYR1_041845</name>
</gene>
<comment type="caution">
    <text evidence="1">The sequence shown here is derived from an EMBL/GenBank/DDBJ whole genome shotgun (WGS) entry which is preliminary data.</text>
</comment>
<dbReference type="Proteomes" id="UP000276133">
    <property type="component" value="Unassembled WGS sequence"/>
</dbReference>
<organism evidence="1 2">
    <name type="scientific">Brachionus plicatilis</name>
    <name type="common">Marine rotifer</name>
    <name type="synonym">Brachionus muelleri</name>
    <dbReference type="NCBI Taxonomy" id="10195"/>
    <lineage>
        <taxon>Eukaryota</taxon>
        <taxon>Metazoa</taxon>
        <taxon>Spiralia</taxon>
        <taxon>Gnathifera</taxon>
        <taxon>Rotifera</taxon>
        <taxon>Eurotatoria</taxon>
        <taxon>Monogononta</taxon>
        <taxon>Pseudotrocha</taxon>
        <taxon>Ploima</taxon>
        <taxon>Brachionidae</taxon>
        <taxon>Brachionus</taxon>
    </lineage>
</organism>
<accession>A0A3M7QC68</accession>
<name>A0A3M7QC68_BRAPC</name>
<reference evidence="1 2" key="1">
    <citation type="journal article" date="2018" name="Sci. Rep.">
        <title>Genomic signatures of local adaptation to the degree of environmental predictability in rotifers.</title>
        <authorList>
            <person name="Franch-Gras L."/>
            <person name="Hahn C."/>
            <person name="Garcia-Roger E.M."/>
            <person name="Carmona M.J."/>
            <person name="Serra M."/>
            <person name="Gomez A."/>
        </authorList>
    </citation>
    <scope>NUCLEOTIDE SEQUENCE [LARGE SCALE GENOMIC DNA]</scope>
    <source>
        <strain evidence="1">HYR1</strain>
    </source>
</reference>
<proteinExistence type="predicted"/>